<dbReference type="Pfam" id="PF02518">
    <property type="entry name" value="HATPase_c"/>
    <property type="match status" value="1"/>
</dbReference>
<evidence type="ECO:0000259" key="11">
    <source>
        <dbReference type="PROSITE" id="PS50110"/>
    </source>
</evidence>
<feature type="domain" description="Response regulatory" evidence="11">
    <location>
        <begin position="1137"/>
        <end position="1253"/>
    </location>
</feature>
<dbReference type="SUPFAM" id="SSF47384">
    <property type="entry name" value="Homodimeric domain of signal transducing histidine kinase"/>
    <property type="match status" value="1"/>
</dbReference>
<dbReference type="InterPro" id="IPR035965">
    <property type="entry name" value="PAS-like_dom_sf"/>
</dbReference>
<dbReference type="PROSITE" id="PS50109">
    <property type="entry name" value="HIS_KIN"/>
    <property type="match status" value="1"/>
</dbReference>
<evidence type="ECO:0000256" key="2">
    <source>
        <dbReference type="ARBA" id="ARBA00004429"/>
    </source>
</evidence>
<comment type="subcellular location">
    <subcellularLocation>
        <location evidence="2">Cell inner membrane</location>
        <topology evidence="2">Multi-pass membrane protein</topology>
    </subcellularLocation>
</comment>
<dbReference type="InterPro" id="IPR000014">
    <property type="entry name" value="PAS"/>
</dbReference>
<dbReference type="PRINTS" id="PR00344">
    <property type="entry name" value="BCTRLSENSOR"/>
</dbReference>
<name>A1VR96_POLNA</name>
<dbReference type="Gene3D" id="3.30.450.40">
    <property type="match status" value="1"/>
</dbReference>
<dbReference type="CDD" id="cd16922">
    <property type="entry name" value="HATPase_EvgS-ArcB-TorS-like"/>
    <property type="match status" value="1"/>
</dbReference>
<dbReference type="Pfam" id="PF00512">
    <property type="entry name" value="HisKA"/>
    <property type="match status" value="1"/>
</dbReference>
<dbReference type="Pfam" id="PF13185">
    <property type="entry name" value="GAF_2"/>
    <property type="match status" value="1"/>
</dbReference>
<feature type="domain" description="PAC" evidence="13">
    <location>
        <begin position="823"/>
        <end position="875"/>
    </location>
</feature>
<dbReference type="EC" id="2.7.13.3" evidence="3"/>
<dbReference type="SUPFAM" id="SSF55781">
    <property type="entry name" value="GAF domain-like"/>
    <property type="match status" value="1"/>
</dbReference>
<dbReference type="InterPro" id="IPR003661">
    <property type="entry name" value="HisK_dim/P_dom"/>
</dbReference>
<keyword evidence="7" id="KW-0902">Two-component regulatory system</keyword>
<dbReference type="Gene3D" id="3.30.565.10">
    <property type="entry name" value="Histidine kinase-like ATPase, C-terminal domain"/>
    <property type="match status" value="1"/>
</dbReference>
<keyword evidence="8" id="KW-0472">Membrane</keyword>
<feature type="domain" description="Histidine kinase" evidence="10">
    <location>
        <begin position="893"/>
        <end position="1113"/>
    </location>
</feature>
<dbReference type="Proteomes" id="UP000000644">
    <property type="component" value="Chromosome"/>
</dbReference>
<dbReference type="EMBL" id="CP000529">
    <property type="protein sequence ID" value="ABM38174.1"/>
    <property type="molecule type" value="Genomic_DNA"/>
</dbReference>
<dbReference type="InterPro" id="IPR029016">
    <property type="entry name" value="GAF-like_dom_sf"/>
</dbReference>
<dbReference type="InterPro" id="IPR036097">
    <property type="entry name" value="HisK_dim/P_sf"/>
</dbReference>
<dbReference type="Gene3D" id="3.40.50.2300">
    <property type="match status" value="1"/>
</dbReference>
<dbReference type="Pfam" id="PF13426">
    <property type="entry name" value="PAS_9"/>
    <property type="match status" value="1"/>
</dbReference>
<dbReference type="SUPFAM" id="SSF55874">
    <property type="entry name" value="ATPase domain of HSP90 chaperone/DNA topoisomerase II/histidine kinase"/>
    <property type="match status" value="1"/>
</dbReference>
<sequence length="1261" mass="140605">MTDPCQQTEALHAGLVPLDAVLCTGELARRPARPPDYETENRALAVLVQALADSPRTILQALADTILEVFQVGSAGISLLASDEKRFVWPAIAGAWQGYAGGGTPRDFSPCGDVLDHNAPLLFKRFERRYAYLRDATHQAEECLLLPFYVKGKAVGTIWAVAHDARRQFDTEDLRQLASLGRFASAAYQATMLLDTALEQGQVAQGLMDEAVQARLAMGKLRESEEHYRMCFESIEEGFCIIEKLEGETLDFRYVEANAAFAAQTSLRDVVGKTLRQVLPDEFEERLAIYDTVTRTGQPIKIQRRFGSQGRVLELYAFRVEDDMHRRVAINFQDITERKSAEEKLARQAAELATLYATAPVGLFMLDTDLRYVRINQAMADLNGLSAERHIGRTLRELLTAGLADAVEPLLRQVLETGRPELNREVHGATLPRSGEQRHWLVSYHPVQAGDGTITGVHGVVQEITERKQAEDALRESQRFLHSTLNALSGHIAVLDEFGTILEINEAWSRFALENQTAGVNASVGVGVNYLQHCEHCEHKSFQCGDTSAYAEAIKDVIAGRRTRFEMEYACHSPTQQRWFVMRVTRFQSPGPVRIVIVHDDCTERKLAENASRDTEERYRNLFNSMDEGFCLIEMIFDGQQKPVDYRFLEVNPAFETQTGIRNVTGKRVREIMPDLEAYWFEIYGKVALTGESLRFINEVKALDQWWDVHATRLGGPENRQVAIIFDNVTQRMKADEALRQSEARFRLLFDRGPVAIYSCDTSGMIKEFNPCAVKLWGREPTPDDIDERFCGSSRVYCLDGTLLTPEQNPVIAVLKGEMLQAHDVEALIERPDGSRIHVIANIVPLRNSWGEITGAINCFYDITERSRLEQKTQEQAQALAELHQRKDEFLAMLSHELRNPLAPLASAVQLLQRQKNEAPQQQALSIIERQTGQLKHLVDDLMEISRITSGSVRLRQERVSLGDVVERALETTRPLMLQRRHELAVSLPPEPLWLHADATRLEQVLVNLLTNAAKYTDKGGRIWLSAGQEEAAGTGAAVVRVRDTGIGIAPELLPRIFDLFTQAERSIDRSQGGLGIGLCLVRRLLELHGGTVDVRSVLGQGSEFVVRLPVMPADMPQPSVPPPSVKPAQPPGNGCRVLAVDDNVDAVQSLAMLLKMSGHVVEIAYDGPSALTMALAMRPDVMLLDIGLPGLTGYEVAEQVRQQPALKSVVLVALTGYGRAADRQFSKDAGFDYHLVKPAEFREVEKILSVVAGQAAWPGR</sequence>
<dbReference type="PANTHER" id="PTHR43047:SF72">
    <property type="entry name" value="OSMOSENSING HISTIDINE PROTEIN KINASE SLN1"/>
    <property type="match status" value="1"/>
</dbReference>
<dbReference type="InterPro" id="IPR000700">
    <property type="entry name" value="PAS-assoc_C"/>
</dbReference>
<feature type="domain" description="PAS" evidence="12">
    <location>
        <begin position="348"/>
        <end position="418"/>
    </location>
</feature>
<dbReference type="InterPro" id="IPR001789">
    <property type="entry name" value="Sig_transdc_resp-reg_receiver"/>
</dbReference>
<dbReference type="Gene3D" id="1.10.287.130">
    <property type="match status" value="1"/>
</dbReference>
<dbReference type="InterPro" id="IPR013656">
    <property type="entry name" value="PAS_4"/>
</dbReference>
<dbReference type="HOGENOM" id="CLU_286494_0_0_4"/>
<dbReference type="RefSeq" id="WP_011802250.1">
    <property type="nucleotide sequence ID" value="NC_008781.1"/>
</dbReference>
<accession>A1VR96</accession>
<keyword evidence="5 14" id="KW-0808">Transferase</keyword>
<dbReference type="CDD" id="cd17580">
    <property type="entry name" value="REC_2_DhkD-like"/>
    <property type="match status" value="1"/>
</dbReference>
<dbReference type="eggNOG" id="COG2203">
    <property type="taxonomic scope" value="Bacteria"/>
</dbReference>
<dbReference type="PROSITE" id="PS50113">
    <property type="entry name" value="PAC"/>
    <property type="match status" value="2"/>
</dbReference>
<dbReference type="PROSITE" id="PS50110">
    <property type="entry name" value="RESPONSE_REGULATORY"/>
    <property type="match status" value="1"/>
</dbReference>
<evidence type="ECO:0000256" key="3">
    <source>
        <dbReference type="ARBA" id="ARBA00012438"/>
    </source>
</evidence>
<dbReference type="Pfam" id="PF00072">
    <property type="entry name" value="Response_reg"/>
    <property type="match status" value="1"/>
</dbReference>
<dbReference type="InterPro" id="IPR001610">
    <property type="entry name" value="PAC"/>
</dbReference>
<dbReference type="SMART" id="SM00065">
    <property type="entry name" value="GAF"/>
    <property type="match status" value="1"/>
</dbReference>
<protein>
    <recommendedName>
        <fullName evidence="3">histidine kinase</fullName>
        <ecNumber evidence="3">2.7.13.3</ecNumber>
    </recommendedName>
</protein>
<evidence type="ECO:0000256" key="6">
    <source>
        <dbReference type="ARBA" id="ARBA00022777"/>
    </source>
</evidence>
<dbReference type="SUPFAM" id="SSF55785">
    <property type="entry name" value="PYP-like sensor domain (PAS domain)"/>
    <property type="match status" value="5"/>
</dbReference>
<dbReference type="InterPro" id="IPR003018">
    <property type="entry name" value="GAF"/>
</dbReference>
<organism evidence="14 15">
    <name type="scientific">Polaromonas naphthalenivorans (strain CJ2)</name>
    <dbReference type="NCBI Taxonomy" id="365044"/>
    <lineage>
        <taxon>Bacteria</taxon>
        <taxon>Pseudomonadati</taxon>
        <taxon>Pseudomonadota</taxon>
        <taxon>Betaproteobacteria</taxon>
        <taxon>Burkholderiales</taxon>
        <taxon>Comamonadaceae</taxon>
        <taxon>Polaromonas</taxon>
    </lineage>
</organism>
<dbReference type="eggNOG" id="COG2202">
    <property type="taxonomic scope" value="Bacteria"/>
</dbReference>
<comment type="catalytic activity">
    <reaction evidence="1">
        <text>ATP + protein L-histidine = ADP + protein N-phospho-L-histidine.</text>
        <dbReference type="EC" id="2.7.13.3"/>
    </reaction>
</comment>
<keyword evidence="4 9" id="KW-0597">Phosphoprotein</keyword>
<evidence type="ECO:0000259" key="10">
    <source>
        <dbReference type="PROSITE" id="PS50109"/>
    </source>
</evidence>
<dbReference type="eggNOG" id="COG5002">
    <property type="taxonomic scope" value="Bacteria"/>
</dbReference>
<dbReference type="SMART" id="SM00388">
    <property type="entry name" value="HisKA"/>
    <property type="match status" value="1"/>
</dbReference>
<dbReference type="Pfam" id="PF13188">
    <property type="entry name" value="PAS_8"/>
    <property type="match status" value="1"/>
</dbReference>
<dbReference type="NCBIfam" id="TIGR00229">
    <property type="entry name" value="sensory_box"/>
    <property type="match status" value="3"/>
</dbReference>
<dbReference type="eggNOG" id="COG0784">
    <property type="taxonomic scope" value="Bacteria"/>
</dbReference>
<dbReference type="SMART" id="SM00448">
    <property type="entry name" value="REC"/>
    <property type="match status" value="1"/>
</dbReference>
<dbReference type="InterPro" id="IPR004358">
    <property type="entry name" value="Sig_transdc_His_kin-like_C"/>
</dbReference>
<dbReference type="SMART" id="SM00387">
    <property type="entry name" value="HATPase_c"/>
    <property type="match status" value="1"/>
</dbReference>
<dbReference type="SUPFAM" id="SSF52172">
    <property type="entry name" value="CheY-like"/>
    <property type="match status" value="1"/>
</dbReference>
<dbReference type="FunFam" id="3.30.565.10:FF:000006">
    <property type="entry name" value="Sensor histidine kinase WalK"/>
    <property type="match status" value="1"/>
</dbReference>
<dbReference type="CDD" id="cd00082">
    <property type="entry name" value="HisKA"/>
    <property type="match status" value="1"/>
</dbReference>
<dbReference type="PANTHER" id="PTHR43047">
    <property type="entry name" value="TWO-COMPONENT HISTIDINE PROTEIN KINASE"/>
    <property type="match status" value="1"/>
</dbReference>
<dbReference type="InterPro" id="IPR011006">
    <property type="entry name" value="CheY-like_superfamily"/>
</dbReference>
<proteinExistence type="predicted"/>
<feature type="modified residue" description="4-aspartylphosphate" evidence="9">
    <location>
        <position position="1186"/>
    </location>
</feature>
<reference evidence="15" key="1">
    <citation type="journal article" date="2009" name="Environ. Microbiol.">
        <title>The genome of Polaromonas naphthalenivorans strain CJ2, isolated from coal tar-contaminated sediment, reveals physiological and metabolic versatility and evolution through extensive horizontal gene transfer.</title>
        <authorList>
            <person name="Yagi J.M."/>
            <person name="Sims D."/>
            <person name="Brettin T."/>
            <person name="Bruce D."/>
            <person name="Madsen E.L."/>
        </authorList>
    </citation>
    <scope>NUCLEOTIDE SEQUENCE [LARGE SCALE GENOMIC DNA]</scope>
    <source>
        <strain evidence="15">CJ2</strain>
    </source>
</reference>
<dbReference type="GO" id="GO:0000155">
    <property type="term" value="F:phosphorelay sensor kinase activity"/>
    <property type="evidence" value="ECO:0007669"/>
    <property type="project" value="InterPro"/>
</dbReference>
<dbReference type="Pfam" id="PF08448">
    <property type="entry name" value="PAS_4"/>
    <property type="match status" value="2"/>
</dbReference>
<evidence type="ECO:0000313" key="15">
    <source>
        <dbReference type="Proteomes" id="UP000000644"/>
    </source>
</evidence>
<dbReference type="FunFam" id="1.10.287.130:FF:000001">
    <property type="entry name" value="Two-component sensor histidine kinase"/>
    <property type="match status" value="1"/>
</dbReference>
<dbReference type="PROSITE" id="PS50112">
    <property type="entry name" value="PAS"/>
    <property type="match status" value="1"/>
</dbReference>
<feature type="domain" description="PAC" evidence="13">
    <location>
        <begin position="424"/>
        <end position="476"/>
    </location>
</feature>
<gene>
    <name evidence="14" type="ordered locus">Pnap_2875</name>
</gene>
<dbReference type="KEGG" id="pna:Pnap_2875"/>
<dbReference type="GO" id="GO:0009927">
    <property type="term" value="F:histidine phosphotransfer kinase activity"/>
    <property type="evidence" value="ECO:0007669"/>
    <property type="project" value="TreeGrafter"/>
</dbReference>
<evidence type="ECO:0000259" key="13">
    <source>
        <dbReference type="PROSITE" id="PS50113"/>
    </source>
</evidence>
<evidence type="ECO:0000256" key="1">
    <source>
        <dbReference type="ARBA" id="ARBA00000085"/>
    </source>
</evidence>
<dbReference type="STRING" id="365044.Pnap_2875"/>
<dbReference type="GO" id="GO:0005886">
    <property type="term" value="C:plasma membrane"/>
    <property type="evidence" value="ECO:0007669"/>
    <property type="project" value="UniProtKB-SubCell"/>
</dbReference>
<dbReference type="InterPro" id="IPR003594">
    <property type="entry name" value="HATPase_dom"/>
</dbReference>
<dbReference type="InterPro" id="IPR036890">
    <property type="entry name" value="HATPase_C_sf"/>
</dbReference>
<evidence type="ECO:0000256" key="7">
    <source>
        <dbReference type="ARBA" id="ARBA00023012"/>
    </source>
</evidence>
<evidence type="ECO:0000256" key="5">
    <source>
        <dbReference type="ARBA" id="ARBA00022679"/>
    </source>
</evidence>
<dbReference type="CDD" id="cd00130">
    <property type="entry name" value="PAS"/>
    <property type="match status" value="2"/>
</dbReference>
<dbReference type="Gene3D" id="3.30.450.20">
    <property type="entry name" value="PAS domain"/>
    <property type="match status" value="5"/>
</dbReference>
<dbReference type="OrthoDB" id="8552871at2"/>
<dbReference type="SMART" id="SM00091">
    <property type="entry name" value="PAS"/>
    <property type="match status" value="5"/>
</dbReference>
<dbReference type="InterPro" id="IPR005467">
    <property type="entry name" value="His_kinase_dom"/>
</dbReference>
<evidence type="ECO:0000256" key="4">
    <source>
        <dbReference type="ARBA" id="ARBA00022553"/>
    </source>
</evidence>
<keyword evidence="15" id="KW-1185">Reference proteome</keyword>
<dbReference type="AlphaFoldDB" id="A1VR96"/>
<keyword evidence="6 14" id="KW-0418">Kinase</keyword>
<dbReference type="SMART" id="SM00086">
    <property type="entry name" value="PAC"/>
    <property type="match status" value="3"/>
</dbReference>
<evidence type="ECO:0000256" key="9">
    <source>
        <dbReference type="PROSITE-ProRule" id="PRU00169"/>
    </source>
</evidence>
<evidence type="ECO:0000259" key="12">
    <source>
        <dbReference type="PROSITE" id="PS50112"/>
    </source>
</evidence>
<evidence type="ECO:0000256" key="8">
    <source>
        <dbReference type="ARBA" id="ARBA00023136"/>
    </source>
</evidence>
<evidence type="ECO:0000313" key="14">
    <source>
        <dbReference type="EMBL" id="ABM38174.1"/>
    </source>
</evidence>